<protein>
    <recommendedName>
        <fullName evidence="3">GLPGLI family protein</fullName>
    </recommendedName>
</protein>
<proteinExistence type="predicted"/>
<reference evidence="1 2" key="1">
    <citation type="submission" date="2019-07" db="EMBL/GenBank/DDBJ databases">
        <title>Whole genome shotgun sequence of Segetibacter aerophilus NBRC 106135.</title>
        <authorList>
            <person name="Hosoyama A."/>
            <person name="Uohara A."/>
            <person name="Ohji S."/>
            <person name="Ichikawa N."/>
        </authorList>
    </citation>
    <scope>NUCLEOTIDE SEQUENCE [LARGE SCALE GENOMIC DNA]</scope>
    <source>
        <strain evidence="1 2">NBRC 106135</strain>
    </source>
</reference>
<dbReference type="Proteomes" id="UP000321513">
    <property type="component" value="Unassembled WGS sequence"/>
</dbReference>
<dbReference type="EMBL" id="BJYT01000005">
    <property type="protein sequence ID" value="GEO09039.1"/>
    <property type="molecule type" value="Genomic_DNA"/>
</dbReference>
<evidence type="ECO:0000313" key="1">
    <source>
        <dbReference type="EMBL" id="GEO09039.1"/>
    </source>
</evidence>
<dbReference type="Pfam" id="PF09697">
    <property type="entry name" value="Porph_ging"/>
    <property type="match status" value="1"/>
</dbReference>
<dbReference type="NCBIfam" id="TIGR01200">
    <property type="entry name" value="GLPGLI"/>
    <property type="match status" value="1"/>
</dbReference>
<dbReference type="AlphaFoldDB" id="A0A512BAQ8"/>
<accession>A0A512BAQ8</accession>
<evidence type="ECO:0000313" key="2">
    <source>
        <dbReference type="Proteomes" id="UP000321513"/>
    </source>
</evidence>
<evidence type="ECO:0008006" key="3">
    <source>
        <dbReference type="Google" id="ProtNLM"/>
    </source>
</evidence>
<comment type="caution">
    <text evidence="1">The sequence shown here is derived from an EMBL/GenBank/DDBJ whole genome shotgun (WGS) entry which is preliminary data.</text>
</comment>
<gene>
    <name evidence="1" type="ORF">SAE01_15350</name>
</gene>
<keyword evidence="2" id="KW-1185">Reference proteome</keyword>
<sequence length="278" mass="31483">MYNFDKTQHMKKYVFSTALLISAFSSIAQMKQGRVLYERQVKMQGRLLLQGAPENPEVAKILSQPRIDRFELLFGNNQSIWQKADDEMPPEELPSSGPIRISFMGGTDDITFVDINSGKRTDQVEVGGKKFIVEEDIKQLNWKISDETKNILGHPCRKATAETIGKRPRTQMINGEIKKEEVTDTTYSTAWFATDIPVFAGPMYPKQLPGLILELDLNNGRTLYKAIELTEKTEVAKIKVPQKGKKVTIQELQKERDALMQQMQQNFKGGNITIRGGS</sequence>
<name>A0A512BAQ8_9BACT</name>
<organism evidence="1 2">
    <name type="scientific">Segetibacter aerophilus</name>
    <dbReference type="NCBI Taxonomy" id="670293"/>
    <lineage>
        <taxon>Bacteria</taxon>
        <taxon>Pseudomonadati</taxon>
        <taxon>Bacteroidota</taxon>
        <taxon>Chitinophagia</taxon>
        <taxon>Chitinophagales</taxon>
        <taxon>Chitinophagaceae</taxon>
        <taxon>Segetibacter</taxon>
    </lineage>
</organism>
<dbReference type="InterPro" id="IPR005901">
    <property type="entry name" value="GLPGLI"/>
</dbReference>